<comment type="caution">
    <text evidence="4">The sequence shown here is derived from an EMBL/GenBank/DDBJ whole genome shotgun (WGS) entry which is preliminary data.</text>
</comment>
<reference evidence="4 5" key="1">
    <citation type="submission" date="2020-09" db="EMBL/GenBank/DDBJ databases">
        <title>Biosynthesis of the nuclear factor of activated T cells inhibitor NFAT-133 and its congeners in Streptomyces pactum.</title>
        <authorList>
            <person name="Zhou W."/>
            <person name="Posri P."/>
            <person name="Abugrain M.E."/>
            <person name="Weisberg A.J."/>
            <person name="Chang J.H."/>
            <person name="Mahmud T."/>
        </authorList>
    </citation>
    <scope>NUCLEOTIDE SEQUENCE [LARGE SCALE GENOMIC DNA]</scope>
    <source>
        <strain evidence="4 5">ATCC 27456</strain>
    </source>
</reference>
<dbReference type="Gene3D" id="2.60.40.1240">
    <property type="match status" value="1"/>
</dbReference>
<feature type="chain" id="PRO_5046737317" description="DUF4352 domain-containing protein" evidence="3">
    <location>
        <begin position="23"/>
        <end position="200"/>
    </location>
</feature>
<keyword evidence="5" id="KW-1185">Reference proteome</keyword>
<evidence type="ECO:0000313" key="4">
    <source>
        <dbReference type="EMBL" id="MBH5335840.1"/>
    </source>
</evidence>
<name>A0ABS0NKW8_9ACTN</name>
<evidence type="ECO:0000256" key="2">
    <source>
        <dbReference type="SAM" id="MobiDB-lite"/>
    </source>
</evidence>
<protein>
    <recommendedName>
        <fullName evidence="6">DUF4352 domain-containing protein</fullName>
    </recommendedName>
</protein>
<sequence>MRIHRSAAVLACVTGFALLGTACNENNAQGGGTETPTKGPAPTASKPVDGDAGKTLALGERTTVSYQRGSGRGTVLSVTAKSVTKGTVSDLDAVRLDAEERGMQPYYVTFDFENTGKSTLEYPFLAGAAKLRDSRGEDGTSTVTVGDEVKECPAAPVDSFAPGAKVTQCAVFLLPEGEQPSVIVYTGDYDKEPVFWRAGK</sequence>
<feature type="region of interest" description="Disordered" evidence="2">
    <location>
        <begin position="29"/>
        <end position="53"/>
    </location>
</feature>
<dbReference type="EMBL" id="JACYXC010000001">
    <property type="protein sequence ID" value="MBH5335840.1"/>
    <property type="molecule type" value="Genomic_DNA"/>
</dbReference>
<dbReference type="PROSITE" id="PS51257">
    <property type="entry name" value="PROKAR_LIPOPROTEIN"/>
    <property type="match status" value="1"/>
</dbReference>
<gene>
    <name evidence="4" type="ORF">IHE55_13990</name>
</gene>
<feature type="signal peptide" evidence="3">
    <location>
        <begin position="1"/>
        <end position="22"/>
    </location>
</feature>
<accession>A0ABS0NKW8</accession>
<organism evidence="4 5">
    <name type="scientific">Streptomyces pactum</name>
    <dbReference type="NCBI Taxonomy" id="68249"/>
    <lineage>
        <taxon>Bacteria</taxon>
        <taxon>Bacillati</taxon>
        <taxon>Actinomycetota</taxon>
        <taxon>Actinomycetes</taxon>
        <taxon>Kitasatosporales</taxon>
        <taxon>Streptomycetaceae</taxon>
        <taxon>Streptomyces</taxon>
    </lineage>
</organism>
<evidence type="ECO:0000313" key="5">
    <source>
        <dbReference type="Proteomes" id="UP000807371"/>
    </source>
</evidence>
<evidence type="ECO:0008006" key="6">
    <source>
        <dbReference type="Google" id="ProtNLM"/>
    </source>
</evidence>
<dbReference type="InterPro" id="IPR029050">
    <property type="entry name" value="Immunoprotect_excell_Ig-like"/>
</dbReference>
<keyword evidence="1 3" id="KW-0732">Signal</keyword>
<evidence type="ECO:0000256" key="3">
    <source>
        <dbReference type="SAM" id="SignalP"/>
    </source>
</evidence>
<dbReference type="Proteomes" id="UP000807371">
    <property type="component" value="Unassembled WGS sequence"/>
</dbReference>
<proteinExistence type="predicted"/>
<evidence type="ECO:0000256" key="1">
    <source>
        <dbReference type="ARBA" id="ARBA00022729"/>
    </source>
</evidence>
<dbReference type="RefSeq" id="WP_197989333.1">
    <property type="nucleotide sequence ID" value="NZ_JACYXC010000001.1"/>
</dbReference>